<keyword evidence="2" id="KW-1185">Reference proteome</keyword>
<accession>A0A6S7GP64</accession>
<protein>
    <submittedName>
        <fullName evidence="1">Uncharacterized protein</fullName>
    </submittedName>
</protein>
<dbReference type="EMBL" id="CACRXK020002265">
    <property type="protein sequence ID" value="CAB3993463.1"/>
    <property type="molecule type" value="Genomic_DNA"/>
</dbReference>
<dbReference type="AlphaFoldDB" id="A0A6S7GP64"/>
<evidence type="ECO:0000313" key="1">
    <source>
        <dbReference type="EMBL" id="CAB3993463.1"/>
    </source>
</evidence>
<comment type="caution">
    <text evidence="1">The sequence shown here is derived from an EMBL/GenBank/DDBJ whole genome shotgun (WGS) entry which is preliminary data.</text>
</comment>
<sequence length="231" mass="26630">MEEQIANLQTKLKLLNFTAKKTDSTIAKADIDVSERLCSSIKAMIKAVSDVKETIEEQKFKSGATVEIVSEWSDEIEQQIEFADEQVRKIANQIREINYEFKQAEDVKKRDAQLEFERAQRKYVKYRLTLPLPYQEAQIKTSKAKEIFLDAKFNLNKWHSNESELKLDNDAKDGNDELSYAKQQLGTTSSETKLLGLPWDKENDTLRIEFPQVETEPTKQGVLSTLAKVYD</sequence>
<organism evidence="1 2">
    <name type="scientific">Paramuricea clavata</name>
    <name type="common">Red gorgonian</name>
    <name type="synonym">Violescent sea-whip</name>
    <dbReference type="NCBI Taxonomy" id="317549"/>
    <lineage>
        <taxon>Eukaryota</taxon>
        <taxon>Metazoa</taxon>
        <taxon>Cnidaria</taxon>
        <taxon>Anthozoa</taxon>
        <taxon>Octocorallia</taxon>
        <taxon>Malacalcyonacea</taxon>
        <taxon>Plexauridae</taxon>
        <taxon>Paramuricea</taxon>
    </lineage>
</organism>
<name>A0A6S7GP64_PARCT</name>
<dbReference type="Proteomes" id="UP001152795">
    <property type="component" value="Unassembled WGS sequence"/>
</dbReference>
<evidence type="ECO:0000313" key="2">
    <source>
        <dbReference type="Proteomes" id="UP001152795"/>
    </source>
</evidence>
<proteinExistence type="predicted"/>
<reference evidence="1" key="1">
    <citation type="submission" date="2020-04" db="EMBL/GenBank/DDBJ databases">
        <authorList>
            <person name="Alioto T."/>
            <person name="Alioto T."/>
            <person name="Gomez Garrido J."/>
        </authorList>
    </citation>
    <scope>NUCLEOTIDE SEQUENCE</scope>
    <source>
        <strain evidence="1">A484AB</strain>
    </source>
</reference>
<gene>
    <name evidence="1" type="ORF">PACLA_8A047998</name>
</gene>